<organism evidence="1 2">
    <name type="scientific">Moniliophthora roreri (strain MCA 2997)</name>
    <name type="common">Cocoa frosty pod rot fungus</name>
    <name type="synonym">Crinipellis roreri</name>
    <dbReference type="NCBI Taxonomy" id="1381753"/>
    <lineage>
        <taxon>Eukaryota</taxon>
        <taxon>Fungi</taxon>
        <taxon>Dikarya</taxon>
        <taxon>Basidiomycota</taxon>
        <taxon>Agaricomycotina</taxon>
        <taxon>Agaricomycetes</taxon>
        <taxon>Agaricomycetidae</taxon>
        <taxon>Agaricales</taxon>
        <taxon>Marasmiineae</taxon>
        <taxon>Marasmiaceae</taxon>
        <taxon>Moniliophthora</taxon>
    </lineage>
</organism>
<evidence type="ECO:0008006" key="3">
    <source>
        <dbReference type="Google" id="ProtNLM"/>
    </source>
</evidence>
<dbReference type="STRING" id="1381753.V2XAF1"/>
<dbReference type="Proteomes" id="UP000017559">
    <property type="component" value="Unassembled WGS sequence"/>
</dbReference>
<dbReference type="HOGENOM" id="CLU_051720_2_0_1"/>
<dbReference type="KEGG" id="mrr:Moror_16838"/>
<reference evidence="1 2" key="1">
    <citation type="journal article" date="2014" name="BMC Genomics">
        <title>Genome and secretome analysis of the hemibiotrophic fungal pathogen, Moniliophthora roreri, which causes frosty pod rot disease of cacao: mechanisms of the biotrophic and necrotrophic phases.</title>
        <authorList>
            <person name="Meinhardt L.W."/>
            <person name="Costa G.G.L."/>
            <person name="Thomazella D.P.T."/>
            <person name="Teixeira P.J.P.L."/>
            <person name="Carazzolle M.F."/>
            <person name="Schuster S.C."/>
            <person name="Carlson J.E."/>
            <person name="Guiltinan M.J."/>
            <person name="Mieczkowski P."/>
            <person name="Farmer A."/>
            <person name="Ramaraj T."/>
            <person name="Crozier J."/>
            <person name="Davis R.E."/>
            <person name="Shao J."/>
            <person name="Melnick R.L."/>
            <person name="Pereira G.A.G."/>
            <person name="Bailey B.A."/>
        </authorList>
    </citation>
    <scope>NUCLEOTIDE SEQUENCE [LARGE SCALE GENOMIC DNA]</scope>
    <source>
        <strain evidence="1 2">MCA 2997</strain>
    </source>
</reference>
<accession>V2XAF1</accession>
<proteinExistence type="predicted"/>
<name>V2XAF1_MONRO</name>
<gene>
    <name evidence="1" type="ORF">Moror_16838</name>
</gene>
<evidence type="ECO:0000313" key="1">
    <source>
        <dbReference type="EMBL" id="ESK89776.1"/>
    </source>
</evidence>
<protein>
    <recommendedName>
        <fullName evidence="3">F-box domain-containing protein</fullName>
    </recommendedName>
</protein>
<dbReference type="OrthoDB" id="2913000at2759"/>
<dbReference type="AlphaFoldDB" id="V2XAF1"/>
<evidence type="ECO:0000313" key="2">
    <source>
        <dbReference type="Proteomes" id="UP000017559"/>
    </source>
</evidence>
<comment type="caution">
    <text evidence="1">The sequence shown here is derived from an EMBL/GenBank/DDBJ whole genome shotgun (WGS) entry which is preliminary data.</text>
</comment>
<sequence length="305" mass="33484">MDKQLCSAGEKKAAIEGSPSPLSNVILPYDMEREIFEMTALLYPRVMVKLPMVAKRVKAWVEPIMYRTITLNHSHSGPKFLRVLRNSSKPPEFFATHVKSLCLSKGVSVPEARVILEQCVGVRTLACWIEPNAYAAGVLMPIIREKLTHLQRLSVNFSHLRLLLSGGGDGNVLLEHVSHLDMSHPWALYQLANVGRVGGGGAVDIGFEALPQLTHLSFRFWARDPEGAGPILKRILELCPNLEVLALLVDPNENASLDRGKVLHAAGLQEDRRIVLVENRGDSMEEIWNAVELAAAAAASVKGAP</sequence>
<keyword evidence="2" id="KW-1185">Reference proteome</keyword>
<dbReference type="EMBL" id="AWSO01000518">
    <property type="protein sequence ID" value="ESK89776.1"/>
    <property type="molecule type" value="Genomic_DNA"/>
</dbReference>